<dbReference type="OrthoDB" id="7150at2157"/>
<feature type="domain" description="Peptide methionine sulphoxide reductase MsrA" evidence="3">
    <location>
        <begin position="6"/>
        <end position="154"/>
    </location>
</feature>
<dbReference type="NCBIfam" id="TIGR00401">
    <property type="entry name" value="msrA"/>
    <property type="match status" value="1"/>
</dbReference>
<dbReference type="HOGENOM" id="CLU_031040_10_0_2"/>
<keyword evidence="5" id="KW-1185">Reference proteome</keyword>
<dbReference type="GO" id="GO:0033744">
    <property type="term" value="F:L-methionine:thioredoxin-disulfide S-oxidoreductase activity"/>
    <property type="evidence" value="ECO:0007669"/>
    <property type="project" value="RHEA"/>
</dbReference>
<sequence length="169" mass="19281">MSEETVVFAGGCFWHVEEAFGKVRGVIRTRVGYTGGKLDNPCYEDVCTGNTGHAEAVEVTFAPEAVSYRDLLKEFFNMHDPTTLNKQGPDVGTQYRSAIFCRDELQKNEAENFVRELEDESRFGGKEIVTEVVPLGKFWEAEEYHQKYLFKIRNQGVNPECRVDLGKRE</sequence>
<comment type="function">
    <text evidence="2">Has an important function as a repair enzyme for proteins that have been inactivated by oxidation. Catalyzes the reversible oxidation-reduction of methionine sulfoxide in proteins to methionine.</text>
</comment>
<evidence type="ECO:0000259" key="3">
    <source>
        <dbReference type="Pfam" id="PF01625"/>
    </source>
</evidence>
<evidence type="ECO:0000313" key="5">
    <source>
        <dbReference type="Proteomes" id="UP000006565"/>
    </source>
</evidence>
<dbReference type="eggNOG" id="arCOG02816">
    <property type="taxonomic scope" value="Archaea"/>
</dbReference>
<protein>
    <recommendedName>
        <fullName evidence="2">Peptide methionine sulfoxide reductase MsrA</fullName>
        <shortName evidence="2">Protein-methionine-S-oxide reductase</shortName>
        <ecNumber evidence="2">1.8.4.11</ecNumber>
    </recommendedName>
    <alternativeName>
        <fullName evidence="2">Peptide-methionine (S)-S-oxide reductase</fullName>
        <shortName evidence="2">Peptide Met(O) reductase</shortName>
    </alternativeName>
</protein>
<proteinExistence type="inferred from homology"/>
<dbReference type="KEGG" id="mpi:Mpet_0199"/>
<feature type="active site" evidence="2">
    <location>
        <position position="12"/>
    </location>
</feature>
<reference evidence="4 5" key="1">
    <citation type="journal article" date="2010" name="Stand. Genomic Sci.">
        <title>Complete genome sequence of Methanoplanus petrolearius type strain (SEBR 4847).</title>
        <authorList>
            <person name="Brambilla E."/>
            <person name="Djao O.D."/>
            <person name="Daligault H."/>
            <person name="Lapidus A."/>
            <person name="Lucas S."/>
            <person name="Hammon N."/>
            <person name="Nolan M."/>
            <person name="Tice H."/>
            <person name="Cheng J.F."/>
            <person name="Han C."/>
            <person name="Tapia R."/>
            <person name="Goodwin L."/>
            <person name="Pitluck S."/>
            <person name="Liolios K."/>
            <person name="Ivanova N."/>
            <person name="Mavromatis K."/>
            <person name="Mikhailova N."/>
            <person name="Pati A."/>
            <person name="Chen A."/>
            <person name="Palaniappan K."/>
            <person name="Land M."/>
            <person name="Hauser L."/>
            <person name="Chang Y.J."/>
            <person name="Jeffries C.D."/>
            <person name="Rohde M."/>
            <person name="Spring S."/>
            <person name="Sikorski J."/>
            <person name="Goker M."/>
            <person name="Woyke T."/>
            <person name="Bristow J."/>
            <person name="Eisen J.A."/>
            <person name="Markowitz V."/>
            <person name="Hugenholtz P."/>
            <person name="Kyrpides N.C."/>
            <person name="Klenk H.P."/>
        </authorList>
    </citation>
    <scope>NUCLEOTIDE SEQUENCE [LARGE SCALE GENOMIC DNA]</scope>
    <source>
        <strain evidence="5">DSM 11571 / OCM 486 / SEBR 4847</strain>
    </source>
</reference>
<dbReference type="Proteomes" id="UP000006565">
    <property type="component" value="Chromosome"/>
</dbReference>
<gene>
    <name evidence="2" type="primary">msrA</name>
    <name evidence="4" type="ordered locus">Mpet_0199</name>
</gene>
<organism evidence="4 5">
    <name type="scientific">Methanolacinia petrolearia (strain DSM 11571 / OCM 486 / SEBR 4847)</name>
    <name type="common">Methanoplanus petrolearius</name>
    <dbReference type="NCBI Taxonomy" id="679926"/>
    <lineage>
        <taxon>Archaea</taxon>
        <taxon>Methanobacteriati</taxon>
        <taxon>Methanobacteriota</taxon>
        <taxon>Stenosarchaea group</taxon>
        <taxon>Methanomicrobia</taxon>
        <taxon>Methanomicrobiales</taxon>
        <taxon>Methanomicrobiaceae</taxon>
        <taxon>Methanolacinia</taxon>
    </lineage>
</organism>
<evidence type="ECO:0000313" key="4">
    <source>
        <dbReference type="EMBL" id="ADN34977.1"/>
    </source>
</evidence>
<evidence type="ECO:0000256" key="1">
    <source>
        <dbReference type="ARBA" id="ARBA00023002"/>
    </source>
</evidence>
<evidence type="ECO:0000256" key="2">
    <source>
        <dbReference type="HAMAP-Rule" id="MF_01401"/>
    </source>
</evidence>
<comment type="catalytic activity">
    <reaction evidence="2">
        <text>[thioredoxin]-disulfide + L-methionine + H2O = L-methionine (S)-S-oxide + [thioredoxin]-dithiol</text>
        <dbReference type="Rhea" id="RHEA:19993"/>
        <dbReference type="Rhea" id="RHEA-COMP:10698"/>
        <dbReference type="Rhea" id="RHEA-COMP:10700"/>
        <dbReference type="ChEBI" id="CHEBI:15377"/>
        <dbReference type="ChEBI" id="CHEBI:29950"/>
        <dbReference type="ChEBI" id="CHEBI:50058"/>
        <dbReference type="ChEBI" id="CHEBI:57844"/>
        <dbReference type="ChEBI" id="CHEBI:58772"/>
        <dbReference type="EC" id="1.8.4.11"/>
    </reaction>
</comment>
<dbReference type="AlphaFoldDB" id="E1REN0"/>
<dbReference type="InterPro" id="IPR036509">
    <property type="entry name" value="Met_Sox_Rdtase_MsrA_sf"/>
</dbReference>
<dbReference type="PANTHER" id="PTHR43774:SF1">
    <property type="entry name" value="PEPTIDE METHIONINE SULFOXIDE REDUCTASE MSRA 2"/>
    <property type="match status" value="1"/>
</dbReference>
<keyword evidence="1 2" id="KW-0560">Oxidoreductase</keyword>
<name>E1REN0_METP4</name>
<dbReference type="Pfam" id="PF01625">
    <property type="entry name" value="PMSR"/>
    <property type="match status" value="1"/>
</dbReference>
<dbReference type="EMBL" id="CP002117">
    <property type="protein sequence ID" value="ADN34977.1"/>
    <property type="molecule type" value="Genomic_DNA"/>
</dbReference>
<dbReference type="STRING" id="679926.Mpet_0199"/>
<dbReference type="GeneID" id="9742642"/>
<dbReference type="GO" id="GO:0008113">
    <property type="term" value="F:peptide-methionine (S)-S-oxide reductase activity"/>
    <property type="evidence" value="ECO:0007669"/>
    <property type="project" value="UniProtKB-UniRule"/>
</dbReference>
<dbReference type="PANTHER" id="PTHR43774">
    <property type="entry name" value="PEPTIDE METHIONINE SULFOXIDE REDUCTASE"/>
    <property type="match status" value="1"/>
</dbReference>
<dbReference type="RefSeq" id="WP_013328156.1">
    <property type="nucleotide sequence ID" value="NC_014507.1"/>
</dbReference>
<dbReference type="SUPFAM" id="SSF55068">
    <property type="entry name" value="Peptide methionine sulfoxide reductase"/>
    <property type="match status" value="1"/>
</dbReference>
<dbReference type="Gene3D" id="3.30.1060.10">
    <property type="entry name" value="Peptide methionine sulphoxide reductase MsrA"/>
    <property type="match status" value="1"/>
</dbReference>
<accession>E1REN0</accession>
<dbReference type="HAMAP" id="MF_01401">
    <property type="entry name" value="MsrA"/>
    <property type="match status" value="1"/>
</dbReference>
<comment type="catalytic activity">
    <reaction evidence="2">
        <text>L-methionyl-[protein] + [thioredoxin]-disulfide + H2O = L-methionyl-(S)-S-oxide-[protein] + [thioredoxin]-dithiol</text>
        <dbReference type="Rhea" id="RHEA:14217"/>
        <dbReference type="Rhea" id="RHEA-COMP:10698"/>
        <dbReference type="Rhea" id="RHEA-COMP:10700"/>
        <dbReference type="Rhea" id="RHEA-COMP:12313"/>
        <dbReference type="Rhea" id="RHEA-COMP:12315"/>
        <dbReference type="ChEBI" id="CHEBI:15377"/>
        <dbReference type="ChEBI" id="CHEBI:16044"/>
        <dbReference type="ChEBI" id="CHEBI:29950"/>
        <dbReference type="ChEBI" id="CHEBI:44120"/>
        <dbReference type="ChEBI" id="CHEBI:50058"/>
        <dbReference type="EC" id="1.8.4.11"/>
    </reaction>
</comment>
<dbReference type="InterPro" id="IPR002569">
    <property type="entry name" value="Met_Sox_Rdtase_MsrA_dom"/>
</dbReference>
<comment type="similarity">
    <text evidence="2">Belongs to the MsrA Met sulfoxide reductase family.</text>
</comment>
<dbReference type="EC" id="1.8.4.11" evidence="2"/>